<dbReference type="Pfam" id="PF13976">
    <property type="entry name" value="gag_pre-integrs"/>
    <property type="match status" value="1"/>
</dbReference>
<dbReference type="Pfam" id="PF25597">
    <property type="entry name" value="SH3_retrovirus"/>
    <property type="match status" value="1"/>
</dbReference>
<name>A0AA88WYR3_9ASTE</name>
<dbReference type="InterPro" id="IPR012337">
    <property type="entry name" value="RNaseH-like_sf"/>
</dbReference>
<sequence length="1168" mass="133038">MTNPDFETFGTKSSPIVIPSEGLSFKVGIILNDTNYDLWSQIMEMHIAEKEKLSFIRGNSQPPTKEDDLYEKWYADNQKVSRWLLMSMSPEIMKRYIRLPTARDIWKALSKAFYDGSDELQVFVLNQRAFSAKQSGQTLSAYYGELTEIFGELDHRDKVIMESENDVESYRKSVQRQRVHIFLAGLDGEFEQVRAEILRKDPIPELEACHALIRRESVRRTKMVEESERTEASAMVTRYRPSQNQPKPTNAADKSTYKCTHCNQNGHTKNRCYELVGYPEWWDHNRDPRKRNFKRTSSTAVVETKTEDDVTGQHSALATAAGNGGKALNMSTLVTNSAWIVDSGATDHMTFDSRQVSTLKQSSQKFVTTANGTPAPIIGEGHLPLTDNMNLDSVLVVPSLDYNLLSVSQITTALFCVVIFWPNFCVFKDIRTRQTIGCGVRRGKLYYLDLVSKSSDKLRQALMVNDSEGEMRKSKIWLWHRRLGHASFGYLKKLFPSLFTKCDVSSFQCEVCELAKSHRVSFPLALNKSPDPFMIIHSDVWGPSKVNSLGGSCWFVTFIDECTRLTWVQLMKSKIRRSDNGGEYLSAELQQYLKAHGIIHQTTCSNTPQQNGVAERKNRHLLEVVRASLMEAHLPLSYWREALISAAYLINRVPSRTIDYQTSSQAFIEAIVAPVLPNLPPHVFGCVAFVHLHKHQRNKLSPRALRCVFVGYAAHQKGYRCYHPPTRKMFITLDVVFHEDLMYFSTESELQGEHQKEIQTLDYDDELAENVDVHIFEDTQISEDAGNLDISEDELSEPVNQVGKFVEESSREHAETEVVTPSQSEFDTPHATDTPHQSLAEDAPEPHRKQLPQRLTRGNDPEEREALQGHLSREFKMKDLGPLKYFLGIEVSRSKKGIFLSQRKYAFDLLRETGMLACQPVDTPVEEGLKLRIESNQVPVHKGRYQRLVGRLMYLAHTRPDLAYALSIVSQYMHNPGEQHMNAVLRILRYLKSAPGQGILFTKNEDHQSVDVYTDADWAGVVDDRRSTSGYFTFVGGNLVTWRSKKQNVVARSSAEAEFRGIALGVCEALWLRLLLQDLGCVSKQPIKLYCDNKAACDIAHNPVQHDRTKHVEIDIFFIKEKLDEKIVELPHIRSEDQLADILTKAVSSRVFSKFLSKLGMWDIYAPT</sequence>
<dbReference type="InterPro" id="IPR001584">
    <property type="entry name" value="Integrase_cat-core"/>
</dbReference>
<dbReference type="PANTHER" id="PTHR11439">
    <property type="entry name" value="GAG-POL-RELATED RETROTRANSPOSON"/>
    <property type="match status" value="1"/>
</dbReference>
<proteinExistence type="predicted"/>
<dbReference type="Proteomes" id="UP001188597">
    <property type="component" value="Unassembled WGS sequence"/>
</dbReference>
<dbReference type="Pfam" id="PF14223">
    <property type="entry name" value="Retrotran_gag_2"/>
    <property type="match status" value="1"/>
</dbReference>
<keyword evidence="1" id="KW-0645">Protease</keyword>
<dbReference type="Pfam" id="PF22936">
    <property type="entry name" value="Pol_BBD"/>
    <property type="match status" value="1"/>
</dbReference>
<dbReference type="PANTHER" id="PTHR11439:SF463">
    <property type="entry name" value="REVERSE TRANSCRIPTASE TY1_COPIA-TYPE DOMAIN-CONTAINING PROTEIN"/>
    <property type="match status" value="1"/>
</dbReference>
<feature type="compositionally biased region" description="Basic and acidic residues" evidence="2">
    <location>
        <begin position="807"/>
        <end position="816"/>
    </location>
</feature>
<feature type="region of interest" description="Disordered" evidence="2">
    <location>
        <begin position="807"/>
        <end position="865"/>
    </location>
</feature>
<dbReference type="InterPro" id="IPR043502">
    <property type="entry name" value="DNA/RNA_pol_sf"/>
</dbReference>
<dbReference type="GO" id="GO:0004190">
    <property type="term" value="F:aspartic-type endopeptidase activity"/>
    <property type="evidence" value="ECO:0007669"/>
    <property type="project" value="UniProtKB-KW"/>
</dbReference>
<evidence type="ECO:0000313" key="4">
    <source>
        <dbReference type="EMBL" id="KAK3036337.1"/>
    </source>
</evidence>
<dbReference type="CDD" id="cd09272">
    <property type="entry name" value="RNase_HI_RT_Ty1"/>
    <property type="match status" value="1"/>
</dbReference>
<feature type="region of interest" description="Disordered" evidence="2">
    <location>
        <begin position="224"/>
        <end position="255"/>
    </location>
</feature>
<dbReference type="InterPro" id="IPR057670">
    <property type="entry name" value="SH3_retrovirus"/>
</dbReference>
<dbReference type="GO" id="GO:0003676">
    <property type="term" value="F:nucleic acid binding"/>
    <property type="evidence" value="ECO:0007669"/>
    <property type="project" value="InterPro"/>
</dbReference>
<dbReference type="Pfam" id="PF07727">
    <property type="entry name" value="RVT_2"/>
    <property type="match status" value="1"/>
</dbReference>
<feature type="domain" description="Integrase catalytic" evidence="3">
    <location>
        <begin position="578"/>
        <end position="671"/>
    </location>
</feature>
<gene>
    <name evidence="4" type="ORF">RJ639_031744</name>
</gene>
<protein>
    <recommendedName>
        <fullName evidence="3">Integrase catalytic domain-containing protein</fullName>
    </recommendedName>
</protein>
<dbReference type="Gene3D" id="3.30.420.10">
    <property type="entry name" value="Ribonuclease H-like superfamily/Ribonuclease H"/>
    <property type="match status" value="1"/>
</dbReference>
<dbReference type="GO" id="GO:0015074">
    <property type="term" value="P:DNA integration"/>
    <property type="evidence" value="ECO:0007669"/>
    <property type="project" value="InterPro"/>
</dbReference>
<evidence type="ECO:0000313" key="5">
    <source>
        <dbReference type="Proteomes" id="UP001188597"/>
    </source>
</evidence>
<organism evidence="4 5">
    <name type="scientific">Escallonia herrerae</name>
    <dbReference type="NCBI Taxonomy" id="1293975"/>
    <lineage>
        <taxon>Eukaryota</taxon>
        <taxon>Viridiplantae</taxon>
        <taxon>Streptophyta</taxon>
        <taxon>Embryophyta</taxon>
        <taxon>Tracheophyta</taxon>
        <taxon>Spermatophyta</taxon>
        <taxon>Magnoliopsida</taxon>
        <taxon>eudicotyledons</taxon>
        <taxon>Gunneridae</taxon>
        <taxon>Pentapetalae</taxon>
        <taxon>asterids</taxon>
        <taxon>campanulids</taxon>
        <taxon>Escalloniales</taxon>
        <taxon>Escalloniaceae</taxon>
        <taxon>Escallonia</taxon>
    </lineage>
</organism>
<dbReference type="InterPro" id="IPR025724">
    <property type="entry name" value="GAG-pre-integrase_dom"/>
</dbReference>
<comment type="caution">
    <text evidence="4">The sequence shown here is derived from an EMBL/GenBank/DDBJ whole genome shotgun (WGS) entry which is preliminary data.</text>
</comment>
<evidence type="ECO:0000256" key="1">
    <source>
        <dbReference type="ARBA" id="ARBA00022750"/>
    </source>
</evidence>
<dbReference type="SUPFAM" id="SSF53098">
    <property type="entry name" value="Ribonuclease H-like"/>
    <property type="match status" value="1"/>
</dbReference>
<keyword evidence="5" id="KW-1185">Reference proteome</keyword>
<evidence type="ECO:0000259" key="3">
    <source>
        <dbReference type="PROSITE" id="PS50994"/>
    </source>
</evidence>
<evidence type="ECO:0000256" key="2">
    <source>
        <dbReference type="SAM" id="MobiDB-lite"/>
    </source>
</evidence>
<dbReference type="EMBL" id="JAVXUP010000150">
    <property type="protein sequence ID" value="KAK3036337.1"/>
    <property type="molecule type" value="Genomic_DNA"/>
</dbReference>
<dbReference type="PROSITE" id="PS50994">
    <property type="entry name" value="INTEGRASE"/>
    <property type="match status" value="1"/>
</dbReference>
<accession>A0AA88WYR3</accession>
<dbReference type="InterPro" id="IPR054722">
    <property type="entry name" value="PolX-like_BBD"/>
</dbReference>
<keyword evidence="1" id="KW-0378">Hydrolase</keyword>
<dbReference type="InterPro" id="IPR036397">
    <property type="entry name" value="RNaseH_sf"/>
</dbReference>
<dbReference type="InterPro" id="IPR013103">
    <property type="entry name" value="RVT_2"/>
</dbReference>
<dbReference type="AlphaFoldDB" id="A0AA88WYR3"/>
<keyword evidence="1" id="KW-0064">Aspartyl protease</keyword>
<reference evidence="4" key="1">
    <citation type="submission" date="2022-12" db="EMBL/GenBank/DDBJ databases">
        <title>Draft genome assemblies for two species of Escallonia (Escalloniales).</title>
        <authorList>
            <person name="Chanderbali A."/>
            <person name="Dervinis C."/>
            <person name="Anghel I."/>
            <person name="Soltis D."/>
            <person name="Soltis P."/>
            <person name="Zapata F."/>
        </authorList>
    </citation>
    <scope>NUCLEOTIDE SEQUENCE</scope>
    <source>
        <strain evidence="4">UCBG64.0493</strain>
        <tissue evidence="4">Leaf</tissue>
    </source>
</reference>
<dbReference type="SUPFAM" id="SSF56672">
    <property type="entry name" value="DNA/RNA polymerases"/>
    <property type="match status" value="1"/>
</dbReference>